<dbReference type="EMBL" id="CP032550">
    <property type="protein sequence ID" value="QGU26779.1"/>
    <property type="molecule type" value="Genomic_DNA"/>
</dbReference>
<dbReference type="Gene3D" id="1.20.1270.360">
    <property type="match status" value="1"/>
</dbReference>
<dbReference type="Proteomes" id="UP000422989">
    <property type="component" value="Chromosome"/>
</dbReference>
<accession>A0A6I6DYN4</accession>
<keyword evidence="2" id="KW-1185">Reference proteome</keyword>
<sequence>MTVADQMLATHPKVGSAAAQDTLLRCIEACTECAQACTACADACLGEDMVADLVACIRKNADCADICATTGAVLTRQTAPDVATLRALLEACRTACASCAAECEQHAEMHEHCRVCAESCRRCEQACTDLLAAL</sequence>
<proteinExistence type="predicted"/>
<name>A0A6I6DYN4_9MICO</name>
<dbReference type="AlphaFoldDB" id="A0A6I6DYN4"/>
<dbReference type="InterPro" id="IPR005560">
    <property type="entry name" value="Csp_YhjQ"/>
</dbReference>
<protein>
    <submittedName>
        <fullName evidence="1">Four-helix bundle copper-binding protein</fullName>
    </submittedName>
</protein>
<organism evidence="1 2">
    <name type="scientific">Microbacterium oryzae</name>
    <dbReference type="NCBI Taxonomy" id="743009"/>
    <lineage>
        <taxon>Bacteria</taxon>
        <taxon>Bacillati</taxon>
        <taxon>Actinomycetota</taxon>
        <taxon>Actinomycetes</taxon>
        <taxon>Micrococcales</taxon>
        <taxon>Microbacteriaceae</taxon>
        <taxon>Microbacterium</taxon>
    </lineage>
</organism>
<evidence type="ECO:0000313" key="2">
    <source>
        <dbReference type="Proteomes" id="UP000422989"/>
    </source>
</evidence>
<dbReference type="PANTHER" id="PTHR37310:SF1">
    <property type="entry name" value="CYTOPLASMIC PROTEIN"/>
    <property type="match status" value="1"/>
</dbReference>
<reference evidence="1 2" key="1">
    <citation type="submission" date="2018-09" db="EMBL/GenBank/DDBJ databases">
        <title>Whole genome sequencing of Microbacterium oryzae strain MB-10T.</title>
        <authorList>
            <person name="Das S.K."/>
        </authorList>
    </citation>
    <scope>NUCLEOTIDE SEQUENCE [LARGE SCALE GENOMIC DNA]</scope>
    <source>
        <strain evidence="1 2">MB-10</strain>
    </source>
</reference>
<evidence type="ECO:0000313" key="1">
    <source>
        <dbReference type="EMBL" id="QGU26779.1"/>
    </source>
</evidence>
<dbReference type="RefSeq" id="WP_156241183.1">
    <property type="nucleotide sequence ID" value="NZ_BAAAZL010000002.1"/>
</dbReference>
<dbReference type="Pfam" id="PF03860">
    <property type="entry name" value="Csp"/>
    <property type="match status" value="1"/>
</dbReference>
<dbReference type="PANTHER" id="PTHR37310">
    <property type="entry name" value="CYTOPLASMIC PROTEIN-RELATED"/>
    <property type="match status" value="1"/>
</dbReference>
<dbReference type="OrthoDB" id="5396211at2"/>
<dbReference type="InterPro" id="IPR044543">
    <property type="entry name" value="YHJQ-like"/>
</dbReference>
<dbReference type="CDD" id="cd08026">
    <property type="entry name" value="DUF326"/>
    <property type="match status" value="1"/>
</dbReference>
<dbReference type="KEGG" id="moj:D7D94_03180"/>
<gene>
    <name evidence="1" type="ORF">D7D94_03180</name>
</gene>